<comment type="caution">
    <text evidence="2">The sequence shown here is derived from an EMBL/GenBank/DDBJ whole genome shotgun (WGS) entry which is preliminary data.</text>
</comment>
<dbReference type="Proteomes" id="UP001498398">
    <property type="component" value="Unassembled WGS sequence"/>
</dbReference>
<accession>A0ABR1J821</accession>
<name>A0ABR1J821_9AGAR</name>
<dbReference type="InterPro" id="IPR053354">
    <property type="entry name" value="MGDG_epimerase"/>
</dbReference>
<gene>
    <name evidence="2" type="ORF">VKT23_011788</name>
</gene>
<evidence type="ECO:0000313" key="3">
    <source>
        <dbReference type="Proteomes" id="UP001498398"/>
    </source>
</evidence>
<dbReference type="PANTHER" id="PTHR43558:SF6">
    <property type="entry name" value="REDUCTASE, PUTATIVE (AFU_ORTHOLOGUE AFUA_3G10540)-RELATED"/>
    <property type="match status" value="1"/>
</dbReference>
<dbReference type="EMBL" id="JBANRG010000026">
    <property type="protein sequence ID" value="KAK7453509.1"/>
    <property type="molecule type" value="Genomic_DNA"/>
</dbReference>
<evidence type="ECO:0000313" key="2">
    <source>
        <dbReference type="EMBL" id="KAK7453509.1"/>
    </source>
</evidence>
<sequence length="866" mass="98671">MLSHKLEEPTWSGRAGPRRPALSTATTHALRNMLKKSFHRTTQSDVAIETIQLQTKLWEEEVARVQSAIEKKDDSLSFKICFGDVDVDLARAFAHAHGYLGEDLQQHIQVILEVVATSRPAADSQRSSLGKRDAPQSADSVDASKIWGFYKLPYIIRCAGLALSREKSSDRVYKKVRRDGDEEIFDDIDEWILRNEQFLRLLSKIHKISGTLQTPFNSEINESLSSWQYGLIRIQDLKSVIPSSTFITAAGSASPELEATALKITRPSSLPGYTVLDAKRPTDIYVQKSTSAFSARFDCMTQGLLEGLDWGNIFVAGGIVLGALLTPEKGDHKQQDERWISSDIDLYIYGLGVEEANEKIKHVAEVYKRNLKSNSEDPSSEPFLLVRNSQTITIYSSYPNRRVQIVLKLVKSPREVLLNFDLDICAVGYDGREVWMLPRFVRALETGTNVFTMDLVNGHYLGDRKATRDKRIFKYANRGYGLRIIPLYLGYIAPYTSSENEITSQLADSLKDLSLGEDLYAPPLKLSVMAETAREWTRKTVEMFIKLGQKSGSRPFWFPHRRWPPVQTASGKPVFSHAMLESYHQINWEPLGRSCLTGFMLFMRHVTLWEMECEGTIEIYQHIFAEDAYNNLGEVAYDDTPMYEWNSSFSLSNFKQAIDKFNENERRAAENNLMYLDNEGSDDLQSALRSKSTSRISYASSVEELFGSEKDIVLPITTEPNFVKYANRVVKEGLESAGFHNQDLPILDVGFDQSKDKNSRIMVLWKLTKVLNWQMVDRRIDEVREMLWAFHRSNERAAPEPEMLVELLHSNISKRAIRTSEADESNAFIRWVGRRPYRDPERNSEKLNGLFLVAGMNGLSMDDEDE</sequence>
<organism evidence="2 3">
    <name type="scientific">Marasmiellus scandens</name>
    <dbReference type="NCBI Taxonomy" id="2682957"/>
    <lineage>
        <taxon>Eukaryota</taxon>
        <taxon>Fungi</taxon>
        <taxon>Dikarya</taxon>
        <taxon>Basidiomycota</taxon>
        <taxon>Agaricomycotina</taxon>
        <taxon>Agaricomycetes</taxon>
        <taxon>Agaricomycetidae</taxon>
        <taxon>Agaricales</taxon>
        <taxon>Marasmiineae</taxon>
        <taxon>Omphalotaceae</taxon>
        <taxon>Marasmiellus</taxon>
    </lineage>
</organism>
<evidence type="ECO:0000256" key="1">
    <source>
        <dbReference type="SAM" id="MobiDB-lite"/>
    </source>
</evidence>
<reference evidence="2 3" key="1">
    <citation type="submission" date="2024-01" db="EMBL/GenBank/DDBJ databases">
        <title>A draft genome for the cacao thread blight pathogen Marasmiellus scandens.</title>
        <authorList>
            <person name="Baruah I.K."/>
            <person name="Leung J."/>
            <person name="Bukari Y."/>
            <person name="Amoako-Attah I."/>
            <person name="Meinhardt L.W."/>
            <person name="Bailey B.A."/>
            <person name="Cohen S.P."/>
        </authorList>
    </citation>
    <scope>NUCLEOTIDE SEQUENCE [LARGE SCALE GENOMIC DNA]</scope>
    <source>
        <strain evidence="2 3">GH-19</strain>
    </source>
</reference>
<protein>
    <submittedName>
        <fullName evidence="2">Uncharacterized protein</fullName>
    </submittedName>
</protein>
<dbReference type="PANTHER" id="PTHR43558">
    <property type="entry name" value="REDUCTASE, PUTATIVE (AFU_ORTHOLOGUE AFUA_3G10540)-RELATED"/>
    <property type="match status" value="1"/>
</dbReference>
<keyword evidence="3" id="KW-1185">Reference proteome</keyword>
<feature type="region of interest" description="Disordered" evidence="1">
    <location>
        <begin position="1"/>
        <end position="22"/>
    </location>
</feature>
<proteinExistence type="predicted"/>